<dbReference type="EMBL" id="DTHV01000081">
    <property type="protein sequence ID" value="HGW60289.1"/>
    <property type="molecule type" value="Genomic_DNA"/>
</dbReference>
<dbReference type="AlphaFoldDB" id="A0A7C4U0H9"/>
<proteinExistence type="predicted"/>
<gene>
    <name evidence="1" type="ORF">ENV82_02485</name>
</gene>
<comment type="caution">
    <text evidence="1">The sequence shown here is derived from an EMBL/GenBank/DDBJ whole genome shotgun (WGS) entry which is preliminary data.</text>
</comment>
<name>A0A7C4U0H9_9BACT</name>
<organism evidence="1">
    <name type="scientific">Caldisericum exile</name>
    <dbReference type="NCBI Taxonomy" id="693075"/>
    <lineage>
        <taxon>Bacteria</taxon>
        <taxon>Pseudomonadati</taxon>
        <taxon>Caldisericota/Cryosericota group</taxon>
        <taxon>Caldisericota</taxon>
        <taxon>Caldisericia</taxon>
        <taxon>Caldisericales</taxon>
        <taxon>Caldisericaceae</taxon>
        <taxon>Caldisericum</taxon>
    </lineage>
</organism>
<accession>A0A7C4U0H9</accession>
<evidence type="ECO:0000313" key="1">
    <source>
        <dbReference type="EMBL" id="HGW60289.1"/>
    </source>
</evidence>
<sequence length="257" mass="29124">MRKFLPITILALLLVTIFNVTEVRVTDEHLNVPVTGAKVNGFTTNDDGVVKFLNFSFNEFLHVERIGYEEILVKKSFSPIYYRTEIKLTEGDAKYIKQQILNWANKEEKYRYTLQSISSGSTYMYTQIVDGHNYLTKTVYKKGENSTTEEVCVIGEKVYTKENGILKEITENKEDFLANNLILIPLGNVFSDILSNIESAVTTFESPTRLVFKGENNTVEITLTSSGIPYEIKVTLGDTQSILTIDLTNTKVSVNEE</sequence>
<protein>
    <submittedName>
        <fullName evidence="1">Uncharacterized protein</fullName>
    </submittedName>
</protein>
<reference evidence="1" key="1">
    <citation type="journal article" date="2020" name="mSystems">
        <title>Genome- and Community-Level Interaction Insights into Carbon Utilization and Element Cycling Functions of Hydrothermarchaeota in Hydrothermal Sediment.</title>
        <authorList>
            <person name="Zhou Z."/>
            <person name="Liu Y."/>
            <person name="Xu W."/>
            <person name="Pan J."/>
            <person name="Luo Z.H."/>
            <person name="Li M."/>
        </authorList>
    </citation>
    <scope>NUCLEOTIDE SEQUENCE [LARGE SCALE GENOMIC DNA]</scope>
    <source>
        <strain evidence="1">SpSt-794</strain>
    </source>
</reference>